<evidence type="ECO:0000313" key="3">
    <source>
        <dbReference type="EMBL" id="RDK96711.1"/>
    </source>
</evidence>
<gene>
    <name evidence="3" type="ORF">C8D90_101142</name>
</gene>
<feature type="chain" id="PRO_5016992843" evidence="1">
    <location>
        <begin position="19"/>
        <end position="137"/>
    </location>
</feature>
<dbReference type="EMBL" id="QRAP01000001">
    <property type="protein sequence ID" value="RDK96711.1"/>
    <property type="molecule type" value="Genomic_DNA"/>
</dbReference>
<name>A0A370R2P3_9GAMM</name>
<evidence type="ECO:0000313" key="4">
    <source>
        <dbReference type="Proteomes" id="UP000254848"/>
    </source>
</evidence>
<dbReference type="Pfam" id="PF07007">
    <property type="entry name" value="LprI"/>
    <property type="match status" value="1"/>
</dbReference>
<dbReference type="AlphaFoldDB" id="A0A370R2P3"/>
<feature type="signal peptide" evidence="1">
    <location>
        <begin position="1"/>
        <end position="18"/>
    </location>
</feature>
<reference evidence="3 4" key="1">
    <citation type="submission" date="2018-07" db="EMBL/GenBank/DDBJ databases">
        <title>Genomic Encyclopedia of Type Strains, Phase IV (KMG-IV): sequencing the most valuable type-strain genomes for metagenomic binning, comparative biology and taxonomic classification.</title>
        <authorList>
            <person name="Goeker M."/>
        </authorList>
    </citation>
    <scope>NUCLEOTIDE SEQUENCE [LARGE SCALE GENOMIC DNA]</scope>
    <source>
        <strain evidence="3 4">DSM 103736</strain>
    </source>
</reference>
<organism evidence="3 4">
    <name type="scientific">Enterobacillus tribolii</name>
    <dbReference type="NCBI Taxonomy" id="1487935"/>
    <lineage>
        <taxon>Bacteria</taxon>
        <taxon>Pseudomonadati</taxon>
        <taxon>Pseudomonadota</taxon>
        <taxon>Gammaproteobacteria</taxon>
        <taxon>Enterobacterales</taxon>
        <taxon>Hafniaceae</taxon>
        <taxon>Enterobacillus</taxon>
    </lineage>
</organism>
<evidence type="ECO:0000256" key="1">
    <source>
        <dbReference type="SAM" id="SignalP"/>
    </source>
</evidence>
<keyword evidence="4" id="KW-1185">Reference proteome</keyword>
<dbReference type="Gene3D" id="1.20.1270.180">
    <property type="match status" value="1"/>
</dbReference>
<keyword evidence="1" id="KW-0732">Signal</keyword>
<proteinExistence type="predicted"/>
<feature type="domain" description="Lysozyme inhibitor LprI-like N-terminal" evidence="2">
    <location>
        <begin position="48"/>
        <end position="127"/>
    </location>
</feature>
<protein>
    <submittedName>
        <fullName evidence="3">Uncharacterized protein DUF1311</fullName>
    </submittedName>
</protein>
<accession>A0A370R2P3</accession>
<dbReference type="InterPro" id="IPR009739">
    <property type="entry name" value="LprI-like_N"/>
</dbReference>
<dbReference type="Proteomes" id="UP000254848">
    <property type="component" value="Unassembled WGS sequence"/>
</dbReference>
<comment type="caution">
    <text evidence="3">The sequence shown here is derived from an EMBL/GenBank/DDBJ whole genome shotgun (WGS) entry which is preliminary data.</text>
</comment>
<sequence length="137" mass="15662">MRKILAFVLLGNASLALAAPDDIPTVNYLEKLQPTVCEGISLEYWGASECLNKMVGDSEQQLKVRLIEIRKTLDDYGSNYRAAFDAEQASWEKYKKDHCAYKVTEMERQAYSDTLSSCLATENYRRLDTIRHEPSFP</sequence>
<evidence type="ECO:0000259" key="2">
    <source>
        <dbReference type="Pfam" id="PF07007"/>
    </source>
</evidence>
<dbReference type="OrthoDB" id="6506808at2"/>
<dbReference type="RefSeq" id="WP_115456508.1">
    <property type="nucleotide sequence ID" value="NZ_QRAP01000001.1"/>
</dbReference>